<dbReference type="InterPro" id="IPR001024">
    <property type="entry name" value="PLAT/LH2_dom"/>
</dbReference>
<feature type="domain" description="REJ" evidence="15">
    <location>
        <begin position="1"/>
        <end position="366"/>
    </location>
</feature>
<feature type="transmembrane region" description="Helical" evidence="12">
    <location>
        <begin position="1570"/>
        <end position="1594"/>
    </location>
</feature>
<feature type="transmembrane region" description="Helical" evidence="12">
    <location>
        <begin position="941"/>
        <end position="960"/>
    </location>
</feature>
<gene>
    <name evidence="17" type="primary">LOC109471281</name>
</gene>
<dbReference type="SUPFAM" id="SSF49723">
    <property type="entry name" value="Lipase/lipooxygenase domain (PLAT/LH2 domain)"/>
    <property type="match status" value="1"/>
</dbReference>
<evidence type="ECO:0000256" key="7">
    <source>
        <dbReference type="ARBA" id="ARBA00023157"/>
    </source>
</evidence>
<feature type="transmembrane region" description="Helical" evidence="12">
    <location>
        <begin position="734"/>
        <end position="753"/>
    </location>
</feature>
<keyword evidence="16" id="KW-1185">Reference proteome</keyword>
<comment type="subcellular location">
    <subcellularLocation>
        <location evidence="1">Membrane</location>
        <topology evidence="1">Multi-pass membrane protein</topology>
    </subcellularLocation>
</comment>
<dbReference type="SMART" id="SM00308">
    <property type="entry name" value="LH2"/>
    <property type="match status" value="1"/>
</dbReference>
<evidence type="ECO:0000259" key="15">
    <source>
        <dbReference type="PROSITE" id="PS51111"/>
    </source>
</evidence>
<dbReference type="InterPro" id="IPR013122">
    <property type="entry name" value="PKD1_2_channel"/>
</dbReference>
<dbReference type="GO" id="GO:0050982">
    <property type="term" value="P:detection of mechanical stimulus"/>
    <property type="evidence" value="ECO:0007669"/>
    <property type="project" value="TreeGrafter"/>
</dbReference>
<protein>
    <submittedName>
        <fullName evidence="17">Polycystic kidney disease protein 1-like 2</fullName>
    </submittedName>
</protein>
<dbReference type="InterPro" id="IPR051223">
    <property type="entry name" value="Polycystin"/>
</dbReference>
<evidence type="ECO:0000256" key="9">
    <source>
        <dbReference type="PIRSR" id="PIRSR603915-2"/>
    </source>
</evidence>
<feature type="transmembrane region" description="Helical" evidence="12">
    <location>
        <begin position="1181"/>
        <end position="1204"/>
    </location>
</feature>
<evidence type="ECO:0000256" key="8">
    <source>
        <dbReference type="ARBA" id="ARBA00023180"/>
    </source>
</evidence>
<dbReference type="PANTHER" id="PTHR10877:SF194">
    <property type="entry name" value="LOCATION OF VULVA DEFECTIVE 1"/>
    <property type="match status" value="1"/>
</dbReference>
<keyword evidence="5 12" id="KW-1133">Transmembrane helix</keyword>
<dbReference type="Pfam" id="PF08016">
    <property type="entry name" value="PKD_channel"/>
    <property type="match status" value="1"/>
</dbReference>
<evidence type="ECO:0000256" key="4">
    <source>
        <dbReference type="ARBA" id="ARBA00022729"/>
    </source>
</evidence>
<dbReference type="Pfam" id="PF02010">
    <property type="entry name" value="REJ"/>
    <property type="match status" value="1"/>
</dbReference>
<dbReference type="GeneID" id="109471281"/>
<dbReference type="Pfam" id="PF20519">
    <property type="entry name" value="Polycystin_dom"/>
    <property type="match status" value="1"/>
</dbReference>
<name>A0A6P4YWK7_BRABE</name>
<evidence type="ECO:0000256" key="6">
    <source>
        <dbReference type="ARBA" id="ARBA00023136"/>
    </source>
</evidence>
<feature type="domain" description="GAIN-B" evidence="14">
    <location>
        <begin position="553"/>
        <end position="718"/>
    </location>
</feature>
<comment type="caution">
    <text evidence="10">Lacks conserved residue(s) required for the propagation of feature annotation.</text>
</comment>
<dbReference type="RefSeq" id="XP_019626124.1">
    <property type="nucleotide sequence ID" value="XM_019770565.1"/>
</dbReference>
<dbReference type="Gene3D" id="2.60.220.50">
    <property type="match status" value="1"/>
</dbReference>
<dbReference type="PANTHER" id="PTHR10877">
    <property type="entry name" value="POLYCYSTIN FAMILY MEMBER"/>
    <property type="match status" value="1"/>
</dbReference>
<evidence type="ECO:0000259" key="14">
    <source>
        <dbReference type="PROSITE" id="PS50221"/>
    </source>
</evidence>
<dbReference type="InterPro" id="IPR046338">
    <property type="entry name" value="GAIN_dom_sf"/>
</dbReference>
<keyword evidence="6 12" id="KW-0472">Membrane</keyword>
<dbReference type="InterPro" id="IPR000203">
    <property type="entry name" value="GPS"/>
</dbReference>
<dbReference type="InterPro" id="IPR014010">
    <property type="entry name" value="REJ_dom"/>
</dbReference>
<dbReference type="GO" id="GO:0016020">
    <property type="term" value="C:membrane"/>
    <property type="evidence" value="ECO:0007669"/>
    <property type="project" value="UniProtKB-SubCell"/>
</dbReference>
<dbReference type="InterPro" id="IPR046791">
    <property type="entry name" value="Polycystin_dom"/>
</dbReference>
<evidence type="ECO:0000259" key="13">
    <source>
        <dbReference type="PROSITE" id="PS50095"/>
    </source>
</evidence>
<dbReference type="PROSITE" id="PS50221">
    <property type="entry name" value="GAIN_B"/>
    <property type="match status" value="1"/>
</dbReference>
<dbReference type="GO" id="GO:0005509">
    <property type="term" value="F:calcium ion binding"/>
    <property type="evidence" value="ECO:0007669"/>
    <property type="project" value="InterPro"/>
</dbReference>
<feature type="transmembrane region" description="Helical" evidence="12">
    <location>
        <begin position="1696"/>
        <end position="1714"/>
    </location>
</feature>
<dbReference type="Pfam" id="PF01477">
    <property type="entry name" value="PLAT"/>
    <property type="match status" value="1"/>
</dbReference>
<feature type="transmembrane region" description="Helical" evidence="12">
    <location>
        <begin position="1726"/>
        <end position="1745"/>
    </location>
</feature>
<dbReference type="Pfam" id="PF01825">
    <property type="entry name" value="GPS"/>
    <property type="match status" value="1"/>
</dbReference>
<evidence type="ECO:0000313" key="17">
    <source>
        <dbReference type="RefSeq" id="XP_019626124.1"/>
    </source>
</evidence>
<evidence type="ECO:0000313" key="16">
    <source>
        <dbReference type="Proteomes" id="UP000515135"/>
    </source>
</evidence>
<feature type="transmembrane region" description="Helical" evidence="12">
    <location>
        <begin position="1269"/>
        <end position="1286"/>
    </location>
</feature>
<evidence type="ECO:0000256" key="10">
    <source>
        <dbReference type="PROSITE-ProRule" id="PRU00152"/>
    </source>
</evidence>
<dbReference type="PROSITE" id="PS51111">
    <property type="entry name" value="REJ"/>
    <property type="match status" value="1"/>
</dbReference>
<feature type="transmembrane region" description="Helical" evidence="12">
    <location>
        <begin position="1662"/>
        <end position="1684"/>
    </location>
</feature>
<dbReference type="PROSITE" id="PS50095">
    <property type="entry name" value="PLAT"/>
    <property type="match status" value="1"/>
</dbReference>
<evidence type="ECO:0000256" key="3">
    <source>
        <dbReference type="ARBA" id="ARBA00022692"/>
    </source>
</evidence>
<dbReference type="GO" id="GO:0005262">
    <property type="term" value="F:calcium channel activity"/>
    <property type="evidence" value="ECO:0007669"/>
    <property type="project" value="TreeGrafter"/>
</dbReference>
<dbReference type="FunFam" id="2.60.60.20:FF:000008">
    <property type="entry name" value="Polycystic kidney disease 1-like 2, isoform CRA_a"/>
    <property type="match status" value="1"/>
</dbReference>
<dbReference type="PRINTS" id="PR01433">
    <property type="entry name" value="POLYCYSTIN2"/>
</dbReference>
<evidence type="ECO:0000256" key="2">
    <source>
        <dbReference type="ARBA" id="ARBA00007200"/>
    </source>
</evidence>
<feature type="transmembrane region" description="Helical" evidence="12">
    <location>
        <begin position="1622"/>
        <end position="1642"/>
    </location>
</feature>
<keyword evidence="4" id="KW-0732">Signal</keyword>
<feature type="transmembrane region" description="Helical" evidence="12">
    <location>
        <begin position="1529"/>
        <end position="1550"/>
    </location>
</feature>
<dbReference type="InterPro" id="IPR057244">
    <property type="entry name" value="GAIN_B"/>
</dbReference>
<feature type="compositionally biased region" description="Low complexity" evidence="11">
    <location>
        <begin position="1031"/>
        <end position="1048"/>
    </location>
</feature>
<reference evidence="17" key="1">
    <citation type="submission" date="2025-08" db="UniProtKB">
        <authorList>
            <consortium name="RefSeq"/>
        </authorList>
    </citation>
    <scope>IDENTIFICATION</scope>
    <source>
        <tissue evidence="17">Gonad</tissue>
    </source>
</reference>
<evidence type="ECO:0000256" key="5">
    <source>
        <dbReference type="ARBA" id="ARBA00022989"/>
    </source>
</evidence>
<keyword evidence="7" id="KW-1015">Disulfide bond</keyword>
<dbReference type="InterPro" id="IPR003915">
    <property type="entry name" value="PKD_2"/>
</dbReference>
<dbReference type="InterPro" id="IPR002859">
    <property type="entry name" value="PKD/REJ-like"/>
</dbReference>
<feature type="transmembrane region" description="Helical" evidence="12">
    <location>
        <begin position="1134"/>
        <end position="1161"/>
    </location>
</feature>
<dbReference type="KEGG" id="bbel:109471281"/>
<sequence>MFVLIPITPSCFVNCNDRINPSERLVLVTSCENCPPDTAYLWSLTNSPASFGRADLDWAADTATGKTSQDLAVKANVLTVPGEYTLRLDVRSSSGSEGLGGAGFTEAQVNVNEPPTPGTCSVTPASGTTTSTMFSVSCRGFQDSDRPLIYALHYNDGQTAAFSVLFSGPQSQLPPTLLPVGQESRDFNVTLRVHVSDAFGAVAYSNNMTVQVQLPSAEETVAALGNLTTDLDNLLVTGNSQGVLQLASSIGSVLNTPSQDATNESITAAQEARSKLVTALESVEVQTVDNINVLASALGQVTAADDQVTPDAQVSSSSIALKMSQVLSSQSVQDLGAEGLEASAGNVLSVVVNTLQASSTSATAQRRSGASEEGQTQLAKNQQATTTMFGAMGNVNGAILDRKTPDESKTTFEFGTFGIAVDKERCSVTSSAPKVIRTSETSQNFFVVPGTSTLLGGSCRGESSVGTENFQSKKNPYAYSGSSDTVESSVNGLQVRGKGGPLAVSRLTEPVQIVTERTEGLPTATEQGSTVPSWQQAMSMHSFNVSEEGSSIHITVLSVEQNVSLRLYLRRNNRPTRTDFDLNTTLPRPDDETFKIQLWNNQSMDQSVFNWFISADEIVTVGGVGEYTLGVDHVPYAEAGSVDQGLETEYSHVNFTTNYTMQIFTTTCLFFNEDTQAWLSDGCKAGPLTSDRFSHCFCDHLTSFGSGFTFFVAPNSLNILQALQGFLNIGENPAVVICVSVIFGLYLLLVIWGRHKDKEDAKKVGATLLRASKRGHGHFYRIMVFTGPRTNAGTTARVYMKLFGESGEAGPVVLEDVDRVTFRQGAVDTFVLSSDRRLGELNAVHVWHDNTGGDPSWYLNKIVVIDCDKDDKYTFICDKWLAVEEGDGKVDRLLAIATEKELSSIGNVFSSKTSKDFRDGHLWFSVMGRPAYSRFTRVQRLSCCLSLLLCTMLTNIMFFGRGETFPKPPPVDILGFEVQFPLSWGEIMIAVQSALIVFPVNLAIVQIFRHCGQRPKKEKKNESRKKENKTKTSNNTDSSSLPSHSTTSTASIEFDNTLDDGDIEVTVHSFSSTRDESGQPAAVNTDDSDWLFHKVPYQNSTGNDIEMVEATWIRKKNKDVSEVRGEKKKKGTTLLPWWCVFFAYFLVFVSCFLSAFFTMLYGFEYGREKAEAWLLTFLTSFFIDLLITQPFKIVLLAVFFALILRKVDSEDEEVPAGQLEEDEIYMAADMENWSMPTTTEANPPTPEDLAESRAQRFRELTLRAAFKELLFYLLFITVLVIVANGPRDSMMYHQTKHLRDTFFIGGGNHSLQKATTFEKFWNFVELALVPEISSKTWYNGMALQTDGYLRDYQSFIAGTVRFRQLRVKQDEQCKIPTPFLGIIDNCDEDYGYFANDDRHYTEGWAGPANITEDPIIYENYTEEEQPWLYHSPTLYDIPTSGRYATYYGGGYIVELTNTTTAALLSTVDWLESSGWIDQHTRAVFVQFTIFNPNTNLFSIMELMTEFPTLGSSYSKVEATTVRLFRFQTVWSKVVAAFQGVFVLFTLYFVFRELSRIMLMGFEYFKMFWNCLELCLALLSLAEIGILLYTLYLILGFNTPQRNTEATRNSYEKYRQAALWDQINTYVLGWLVCVATLKLLHLFRFNKHIVRGADTMKKASGPLSGFGIMFGIMFCSFTMLFYLVVGTKLEGFATFPSALQTILVIIQSASSYYVIAEASSVLGPLAYFALLGLFQWVMLLMFVAILDEAYHEAMAEQKGGKTENEKVADMMIQRVKTAALTVVSCGRRENRMKTYEVRRRPTEQELLDIFNGPELIRMVEEKGSSTQTFEFVLKDNPPLGETNDYDFLDAGDSARNQTSSQMPGYNLELLSEEEIADVFAGFRSPEAAAV</sequence>
<evidence type="ECO:0000256" key="1">
    <source>
        <dbReference type="ARBA" id="ARBA00004141"/>
    </source>
</evidence>
<feature type="disulfide bond" evidence="9">
    <location>
        <begin position="1373"/>
        <end position="1386"/>
    </location>
</feature>
<feature type="transmembrane region" description="Helical" evidence="12">
    <location>
        <begin position="987"/>
        <end position="1008"/>
    </location>
</feature>
<feature type="region of interest" description="Disordered" evidence="11">
    <location>
        <begin position="1015"/>
        <end position="1048"/>
    </location>
</feature>
<dbReference type="Gene3D" id="2.60.60.20">
    <property type="entry name" value="PLAT/LH2 domain"/>
    <property type="match status" value="1"/>
</dbReference>
<keyword evidence="3 12" id="KW-0812">Transmembrane</keyword>
<evidence type="ECO:0000256" key="11">
    <source>
        <dbReference type="SAM" id="MobiDB-lite"/>
    </source>
</evidence>
<comment type="similarity">
    <text evidence="2">Belongs to the polycystin family.</text>
</comment>
<proteinExistence type="inferred from homology"/>
<dbReference type="InterPro" id="IPR036392">
    <property type="entry name" value="PLAT/LH2_dom_sf"/>
</dbReference>
<dbReference type="OrthoDB" id="444119at2759"/>
<dbReference type="SMART" id="SM00303">
    <property type="entry name" value="GPS"/>
    <property type="match status" value="1"/>
</dbReference>
<feature type="domain" description="PLAT" evidence="13">
    <location>
        <begin position="778"/>
        <end position="895"/>
    </location>
</feature>
<organism evidence="16 17">
    <name type="scientific">Branchiostoma belcheri</name>
    <name type="common">Amphioxus</name>
    <dbReference type="NCBI Taxonomy" id="7741"/>
    <lineage>
        <taxon>Eukaryota</taxon>
        <taxon>Metazoa</taxon>
        <taxon>Chordata</taxon>
        <taxon>Cephalochordata</taxon>
        <taxon>Leptocardii</taxon>
        <taxon>Amphioxiformes</taxon>
        <taxon>Branchiostomatidae</taxon>
        <taxon>Branchiostoma</taxon>
    </lineage>
</organism>
<dbReference type="Gene3D" id="1.10.287.70">
    <property type="match status" value="1"/>
</dbReference>
<keyword evidence="8" id="KW-0325">Glycoprotein</keyword>
<evidence type="ECO:0000256" key="12">
    <source>
        <dbReference type="SAM" id="Phobius"/>
    </source>
</evidence>
<dbReference type="Proteomes" id="UP000515135">
    <property type="component" value="Unplaced"/>
</dbReference>
<accession>A0A6P4YWK7</accession>